<dbReference type="Pfam" id="PF20569">
    <property type="entry name" value="DUF6778"/>
    <property type="match status" value="1"/>
</dbReference>
<comment type="caution">
    <text evidence="2">The sequence shown here is derived from an EMBL/GenBank/DDBJ whole genome shotgun (WGS) entry which is preliminary data.</text>
</comment>
<feature type="chain" id="PRO_5041272370" description="Lipoprotein" evidence="1">
    <location>
        <begin position="20"/>
        <end position="233"/>
    </location>
</feature>
<dbReference type="InterPro" id="IPR046705">
    <property type="entry name" value="DUF6778"/>
</dbReference>
<evidence type="ECO:0000313" key="2">
    <source>
        <dbReference type="EMBL" id="GLS87825.1"/>
    </source>
</evidence>
<accession>A0AA37TYB8</accession>
<reference evidence="2 3" key="1">
    <citation type="journal article" date="2014" name="Int. J. Syst. Evol. Microbiol.">
        <title>Complete genome sequence of Corynebacterium casei LMG S-19264T (=DSM 44701T), isolated from a smear-ripened cheese.</title>
        <authorList>
            <consortium name="US DOE Joint Genome Institute (JGI-PGF)"/>
            <person name="Walter F."/>
            <person name="Albersmeier A."/>
            <person name="Kalinowski J."/>
            <person name="Ruckert C."/>
        </authorList>
    </citation>
    <scope>NUCLEOTIDE SEQUENCE [LARGE SCALE GENOMIC DNA]</scope>
    <source>
        <strain evidence="2 3">NBRC 111766</strain>
    </source>
</reference>
<evidence type="ECO:0000256" key="1">
    <source>
        <dbReference type="SAM" id="SignalP"/>
    </source>
</evidence>
<dbReference type="EMBL" id="BSPP01000010">
    <property type="protein sequence ID" value="GLS87825.1"/>
    <property type="molecule type" value="Genomic_DNA"/>
</dbReference>
<gene>
    <name evidence="2" type="ORF">GCM10010873_27990</name>
</gene>
<dbReference type="AlphaFoldDB" id="A0AA37TYB8"/>
<proteinExistence type="predicted"/>
<evidence type="ECO:0000313" key="3">
    <source>
        <dbReference type="Proteomes" id="UP001157355"/>
    </source>
</evidence>
<feature type="signal peptide" evidence="1">
    <location>
        <begin position="1"/>
        <end position="19"/>
    </location>
</feature>
<dbReference type="Proteomes" id="UP001157355">
    <property type="component" value="Unassembled WGS sequence"/>
</dbReference>
<organism evidence="2 3">
    <name type="scientific">Cypionkella aquatica</name>
    <dbReference type="NCBI Taxonomy" id="1756042"/>
    <lineage>
        <taxon>Bacteria</taxon>
        <taxon>Pseudomonadati</taxon>
        <taxon>Pseudomonadota</taxon>
        <taxon>Alphaproteobacteria</taxon>
        <taxon>Rhodobacterales</taxon>
        <taxon>Paracoccaceae</taxon>
        <taxon>Cypionkella</taxon>
    </lineage>
</organism>
<keyword evidence="1" id="KW-0732">Signal</keyword>
<dbReference type="RefSeq" id="WP_284325994.1">
    <property type="nucleotide sequence ID" value="NZ_BSPP01000010.1"/>
</dbReference>
<keyword evidence="3" id="KW-1185">Reference proteome</keyword>
<dbReference type="PROSITE" id="PS51257">
    <property type="entry name" value="PROKAR_LIPOPROTEIN"/>
    <property type="match status" value="1"/>
</dbReference>
<sequence length="233" mass="24927">MKITSLSILVLALGLSACAQTTSMSTQNQVSSDVSQAPLLPQTASGQTAMMMQSEYDVKAVNISVPQSLRVSEANTFHPSADIVWRGDQPGERHAQVKAIFETAAARSTATMHSGAPVVVDLEVVRFHCLTEKTRYTVGGVHSMHFMMTVRDATTGAVLQGPRRIVADVKAAGGNRAVAEDQAGRTQKVVVTDRLAEVIRRELSAPVKVLPDDAVVTRFDGSPVQLASAYPTR</sequence>
<name>A0AA37TYB8_9RHOB</name>
<protein>
    <recommendedName>
        <fullName evidence="4">Lipoprotein</fullName>
    </recommendedName>
</protein>
<evidence type="ECO:0008006" key="4">
    <source>
        <dbReference type="Google" id="ProtNLM"/>
    </source>
</evidence>